<dbReference type="Proteomes" id="UP001172738">
    <property type="component" value="Unassembled WGS sequence"/>
</dbReference>
<accession>A0ABT8G361</accession>
<organism evidence="1 2">
    <name type="scientific">Demequina zhanjiangensis</name>
    <dbReference type="NCBI Taxonomy" id="3051659"/>
    <lineage>
        <taxon>Bacteria</taxon>
        <taxon>Bacillati</taxon>
        <taxon>Actinomycetota</taxon>
        <taxon>Actinomycetes</taxon>
        <taxon>Micrococcales</taxon>
        <taxon>Demequinaceae</taxon>
        <taxon>Demequina</taxon>
    </lineage>
</organism>
<name>A0ABT8G361_9MICO</name>
<proteinExistence type="predicted"/>
<sequence>MNTVGEQPEGIVTLLVDLVAEGDGTSTFQVLNVWAPADHRVIFKSTFDDLDEVNRLARKVGDVVAQFYLDQAWRADPDNAELAAQTPWCAGPPPMEFKKSGQ</sequence>
<comment type="caution">
    <text evidence="1">The sequence shown here is derived from an EMBL/GenBank/DDBJ whole genome shotgun (WGS) entry which is preliminary data.</text>
</comment>
<reference evidence="1" key="1">
    <citation type="submission" date="2023-06" db="EMBL/GenBank/DDBJ databases">
        <title>SYSU T00b26.</title>
        <authorList>
            <person name="Gao L."/>
            <person name="Fang B.-Z."/>
            <person name="Li W.-J."/>
        </authorList>
    </citation>
    <scope>NUCLEOTIDE SEQUENCE</scope>
    <source>
        <strain evidence="1">SYSU T00b26</strain>
    </source>
</reference>
<evidence type="ECO:0000313" key="2">
    <source>
        <dbReference type="Proteomes" id="UP001172738"/>
    </source>
</evidence>
<protein>
    <recommendedName>
        <fullName evidence="3">Antibiotic biosynthesis monooxygenase</fullName>
    </recommendedName>
</protein>
<dbReference type="RefSeq" id="WP_301129242.1">
    <property type="nucleotide sequence ID" value="NZ_JAUHPV010000006.1"/>
</dbReference>
<evidence type="ECO:0000313" key="1">
    <source>
        <dbReference type="EMBL" id="MDN4473579.1"/>
    </source>
</evidence>
<dbReference type="EMBL" id="JAUHPV010000006">
    <property type="protein sequence ID" value="MDN4473579.1"/>
    <property type="molecule type" value="Genomic_DNA"/>
</dbReference>
<gene>
    <name evidence="1" type="ORF">QQX04_11305</name>
</gene>
<evidence type="ECO:0008006" key="3">
    <source>
        <dbReference type="Google" id="ProtNLM"/>
    </source>
</evidence>
<keyword evidence="2" id="KW-1185">Reference proteome</keyword>